<dbReference type="Gene3D" id="2.60.200.20">
    <property type="match status" value="2"/>
</dbReference>
<gene>
    <name evidence="3" type="ORF">D7S86_16590</name>
</gene>
<keyword evidence="1" id="KW-0812">Transmembrane</keyword>
<evidence type="ECO:0000259" key="2">
    <source>
        <dbReference type="PROSITE" id="PS50006"/>
    </source>
</evidence>
<reference evidence="3 4" key="1">
    <citation type="submission" date="2018-10" db="EMBL/GenBank/DDBJ databases">
        <title>Robbsia sp. DHC34, isolated from soil.</title>
        <authorList>
            <person name="Gao Z.-H."/>
            <person name="Qiu L.-H."/>
        </authorList>
    </citation>
    <scope>NUCLEOTIDE SEQUENCE [LARGE SCALE GENOMIC DNA]</scope>
    <source>
        <strain evidence="3 4">DHC34</strain>
    </source>
</reference>
<keyword evidence="4" id="KW-1185">Reference proteome</keyword>
<protein>
    <submittedName>
        <fullName evidence="3">FHA domain-containing protein</fullName>
    </submittedName>
</protein>
<dbReference type="OrthoDB" id="151099at2"/>
<dbReference type="EMBL" id="RBZU01000007">
    <property type="protein sequence ID" value="RKP53341.1"/>
    <property type="molecule type" value="Genomic_DNA"/>
</dbReference>
<accession>A0A494XUG7</accession>
<dbReference type="Proteomes" id="UP000270342">
    <property type="component" value="Unassembled WGS sequence"/>
</dbReference>
<name>A0A494XUG7_9BURK</name>
<keyword evidence="1" id="KW-0472">Membrane</keyword>
<dbReference type="PROSITE" id="PS50006">
    <property type="entry name" value="FHA_DOMAIN"/>
    <property type="match status" value="2"/>
</dbReference>
<dbReference type="InterPro" id="IPR050923">
    <property type="entry name" value="Cell_Proc_Reg/RNA_Proc"/>
</dbReference>
<keyword evidence="1" id="KW-1133">Transmembrane helix</keyword>
<dbReference type="PANTHER" id="PTHR23308">
    <property type="entry name" value="NUCLEAR INHIBITOR OF PROTEIN PHOSPHATASE-1"/>
    <property type="match status" value="1"/>
</dbReference>
<dbReference type="CDD" id="cd00060">
    <property type="entry name" value="FHA"/>
    <property type="match status" value="2"/>
</dbReference>
<evidence type="ECO:0000313" key="4">
    <source>
        <dbReference type="Proteomes" id="UP000270342"/>
    </source>
</evidence>
<feature type="transmembrane region" description="Helical" evidence="1">
    <location>
        <begin position="339"/>
        <end position="357"/>
    </location>
</feature>
<feature type="domain" description="FHA" evidence="2">
    <location>
        <begin position="41"/>
        <end position="93"/>
    </location>
</feature>
<dbReference type="InterPro" id="IPR000253">
    <property type="entry name" value="FHA_dom"/>
</dbReference>
<organism evidence="3 4">
    <name type="scientific">Pararobbsia silviterrae</name>
    <dbReference type="NCBI Taxonomy" id="1792498"/>
    <lineage>
        <taxon>Bacteria</taxon>
        <taxon>Pseudomonadati</taxon>
        <taxon>Pseudomonadota</taxon>
        <taxon>Betaproteobacteria</taxon>
        <taxon>Burkholderiales</taxon>
        <taxon>Burkholderiaceae</taxon>
        <taxon>Pararobbsia</taxon>
    </lineage>
</organism>
<comment type="caution">
    <text evidence="3">The sequence shown here is derived from an EMBL/GenBank/DDBJ whole genome shotgun (WGS) entry which is preliminary data.</text>
</comment>
<proteinExistence type="predicted"/>
<dbReference type="Pfam" id="PF00498">
    <property type="entry name" value="FHA"/>
    <property type="match status" value="2"/>
</dbReference>
<feature type="domain" description="FHA" evidence="2">
    <location>
        <begin position="180"/>
        <end position="212"/>
    </location>
</feature>
<dbReference type="AlphaFoldDB" id="A0A494XUG7"/>
<dbReference type="SMART" id="SM00240">
    <property type="entry name" value="FHA"/>
    <property type="match status" value="2"/>
</dbReference>
<dbReference type="RefSeq" id="WP_121087969.1">
    <property type="nucleotide sequence ID" value="NZ_RBZU01000007.1"/>
</dbReference>
<dbReference type="InterPro" id="IPR008984">
    <property type="entry name" value="SMAD_FHA_dom_sf"/>
</dbReference>
<evidence type="ECO:0000256" key="1">
    <source>
        <dbReference type="SAM" id="Phobius"/>
    </source>
</evidence>
<dbReference type="SUPFAM" id="SSF49879">
    <property type="entry name" value="SMAD/FHA domain"/>
    <property type="match status" value="2"/>
</dbReference>
<evidence type="ECO:0000313" key="3">
    <source>
        <dbReference type="EMBL" id="RKP53341.1"/>
    </source>
</evidence>
<sequence>MAQAEAPMADKRAAAGHVCDVVLSPISDPTLGVIRIRETLFAIGRGEPPFATLPGDRVAQLSRRHARIFIEHGEAWIADLGSKNGTSVNGAEVREHPARLRDGDALCLGGALAYRVTLEAHKPVSSKPRVVRMAGVTLAPERTDLGLQELDLTSFPFLISKADERFARYRKTHPHQVNYVSRRHAHIFINNDTAYVEDLGSTNGTFVNGMRLEESAQVLHDGDVVAFGGNHFAYRVHLKREQADATLTRLRATRGANDDAADPDKTTFVAAAHSFLDIFCVDPAARQADEINRDTPDHAPVETAGHGGRHRHAVGAAFVGEWIKTLSSADAPLITRRRLFYAFFGLLVLAAIAVGLYRANGSEREIHDAMSAGRYDEAATLSDRYLAHHADAGPFISIGTEAVFKAHLPEWLSAVARSDFAVARAVIDRMRAQSARNRDAGALIHELEWADDLERFVVGRGGAEAPIRLYEDEARIDDLVKRWDDDPAAHQRALDRIASYAPAFTDRYADVLSHLRKLQSDHSVYVPAMQRLDSAIVSALAADDVGAVEALLDDAAEKYPRIGGLDRVRDDLHRFEALDSALHAKKLGALVEQLKTARFATPPFEAHFGQMQQSLLPSAPIRIAYKTAMAAWRDGDTKHATAVLSPLTADPTWGPVVAADMAHKKTIVDAYAALQAARGTPAYPDRLLAFYGLLDPNDDVYYVHAVQHDVDAMRDPALARAHDLIERAQAQWLKYRDNGAIDGTQRLESSISPSFRSQARLLSDARASAHQGMRILTQLKAQYPADYAQLGDALDAEIELQRRSLDALRMVLAPSLLKEKLALLEGGDDDEARTSP</sequence>